<dbReference type="AlphaFoldDB" id="A0A443PN80"/>
<accession>A0A443PN80</accession>
<proteinExistence type="inferred from homology"/>
<comment type="caution">
    <text evidence="5">The sequence shown here is derived from an EMBL/GenBank/DDBJ whole genome shotgun (WGS) entry which is preliminary data.</text>
</comment>
<gene>
    <name evidence="5" type="ORF">CKAN_02143600</name>
</gene>
<evidence type="ECO:0000256" key="3">
    <source>
        <dbReference type="ARBA" id="ARBA00022753"/>
    </source>
</evidence>
<dbReference type="Proteomes" id="UP000283530">
    <property type="component" value="Unassembled WGS sequence"/>
</dbReference>
<evidence type="ECO:0000313" key="6">
    <source>
        <dbReference type="Proteomes" id="UP000283530"/>
    </source>
</evidence>
<dbReference type="GO" id="GO:0009898">
    <property type="term" value="C:cytoplasmic side of plasma membrane"/>
    <property type="evidence" value="ECO:0007669"/>
    <property type="project" value="TreeGrafter"/>
</dbReference>
<dbReference type="OrthoDB" id="5592979at2759"/>
<evidence type="ECO:0000256" key="4">
    <source>
        <dbReference type="SAM" id="MobiDB-lite"/>
    </source>
</evidence>
<dbReference type="GO" id="GO:0032511">
    <property type="term" value="P:late endosome to vacuole transport via multivesicular body sorting pathway"/>
    <property type="evidence" value="ECO:0007669"/>
    <property type="project" value="TreeGrafter"/>
</dbReference>
<name>A0A443PN80_9MAGN</name>
<dbReference type="PANTHER" id="PTHR22761:SF10">
    <property type="entry name" value="GH13992P"/>
    <property type="match status" value="1"/>
</dbReference>
<evidence type="ECO:0000313" key="5">
    <source>
        <dbReference type="EMBL" id="RWR92227.1"/>
    </source>
</evidence>
<evidence type="ECO:0008006" key="7">
    <source>
        <dbReference type="Google" id="ProtNLM"/>
    </source>
</evidence>
<feature type="region of interest" description="Disordered" evidence="4">
    <location>
        <begin position="165"/>
        <end position="216"/>
    </location>
</feature>
<dbReference type="InterPro" id="IPR005024">
    <property type="entry name" value="Snf7_fam"/>
</dbReference>
<dbReference type="Gene3D" id="1.10.287.1060">
    <property type="entry name" value="ESAT-6-like"/>
    <property type="match status" value="1"/>
</dbReference>
<sequence>MFKRMLTKKKKAPPSAISTLDNLNETLEMLEKKEHVLQKKISVEIERAKKFTQSKNKKAAIQCLKKKKLFEAQIEQLANFQLRVHDQMIMLEGVKATTDTVDALKTGASAIKSIQFSLSVDDIEKTMEEVNEDTESMKQIQDALAAPVGAAADIDEDELEAELEELEGEELEEKLLQPPSSTHEMPLPSENHPKKENLQPNSDVDELAELQAEMAL</sequence>
<dbReference type="Pfam" id="PF03357">
    <property type="entry name" value="Snf7"/>
    <property type="match status" value="1"/>
</dbReference>
<comment type="subcellular location">
    <subcellularLocation>
        <location evidence="1">Endosome</location>
    </subcellularLocation>
</comment>
<reference evidence="5 6" key="1">
    <citation type="journal article" date="2019" name="Nat. Plants">
        <title>Stout camphor tree genome fills gaps in understanding of flowering plant genome evolution.</title>
        <authorList>
            <person name="Chaw S.M."/>
            <person name="Liu Y.C."/>
            <person name="Wu Y.W."/>
            <person name="Wang H.Y."/>
            <person name="Lin C.I."/>
            <person name="Wu C.S."/>
            <person name="Ke H.M."/>
            <person name="Chang L.Y."/>
            <person name="Hsu C.Y."/>
            <person name="Yang H.T."/>
            <person name="Sudianto E."/>
            <person name="Hsu M.H."/>
            <person name="Wu K.P."/>
            <person name="Wang L.N."/>
            <person name="Leebens-Mack J.H."/>
            <person name="Tsai I.J."/>
        </authorList>
    </citation>
    <scope>NUCLEOTIDE SEQUENCE [LARGE SCALE GENOMIC DNA]</scope>
    <source>
        <strain evidence="6">cv. Chaw 1501</strain>
        <tissue evidence="5">Young leaves</tissue>
    </source>
</reference>
<comment type="similarity">
    <text evidence="2">Belongs to the SNF7 family.</text>
</comment>
<evidence type="ECO:0000256" key="2">
    <source>
        <dbReference type="ARBA" id="ARBA00006190"/>
    </source>
</evidence>
<keyword evidence="6" id="KW-1185">Reference proteome</keyword>
<dbReference type="GO" id="GO:0005771">
    <property type="term" value="C:multivesicular body"/>
    <property type="evidence" value="ECO:0007669"/>
    <property type="project" value="TreeGrafter"/>
</dbReference>
<dbReference type="STRING" id="337451.A0A443PN80"/>
<keyword evidence="3" id="KW-0967">Endosome</keyword>
<dbReference type="EMBL" id="QPKB01000009">
    <property type="protein sequence ID" value="RWR92227.1"/>
    <property type="molecule type" value="Genomic_DNA"/>
</dbReference>
<evidence type="ECO:0000256" key="1">
    <source>
        <dbReference type="ARBA" id="ARBA00004177"/>
    </source>
</evidence>
<dbReference type="PANTHER" id="PTHR22761">
    <property type="entry name" value="CHARGED MULTIVESICULAR BODY PROTEIN"/>
    <property type="match status" value="1"/>
</dbReference>
<dbReference type="GO" id="GO:0006900">
    <property type="term" value="P:vesicle budding from membrane"/>
    <property type="evidence" value="ECO:0007669"/>
    <property type="project" value="TreeGrafter"/>
</dbReference>
<dbReference type="GO" id="GO:0000815">
    <property type="term" value="C:ESCRT III complex"/>
    <property type="evidence" value="ECO:0007669"/>
    <property type="project" value="TreeGrafter"/>
</dbReference>
<dbReference type="Gene3D" id="6.10.250.1710">
    <property type="match status" value="1"/>
</dbReference>
<organism evidence="5 6">
    <name type="scientific">Cinnamomum micranthum f. kanehirae</name>
    <dbReference type="NCBI Taxonomy" id="337451"/>
    <lineage>
        <taxon>Eukaryota</taxon>
        <taxon>Viridiplantae</taxon>
        <taxon>Streptophyta</taxon>
        <taxon>Embryophyta</taxon>
        <taxon>Tracheophyta</taxon>
        <taxon>Spermatophyta</taxon>
        <taxon>Magnoliopsida</taxon>
        <taxon>Magnoliidae</taxon>
        <taxon>Laurales</taxon>
        <taxon>Lauraceae</taxon>
        <taxon>Cinnamomum</taxon>
    </lineage>
</organism>
<protein>
    <recommendedName>
        <fullName evidence="7">Vacuolar protein sorting-associated protein 32 2</fullName>
    </recommendedName>
</protein>